<name>A0ABV6DIB1_9BACL</name>
<feature type="transmembrane region" description="Helical" evidence="8">
    <location>
        <begin position="83"/>
        <end position="103"/>
    </location>
</feature>
<reference evidence="9 10" key="1">
    <citation type="submission" date="2024-09" db="EMBL/GenBank/DDBJ databases">
        <authorList>
            <person name="Sun Q."/>
            <person name="Mori K."/>
        </authorList>
    </citation>
    <scope>NUCLEOTIDE SEQUENCE [LARGE SCALE GENOMIC DNA]</scope>
    <source>
        <strain evidence="9 10">CCM 7759</strain>
    </source>
</reference>
<keyword evidence="7 8" id="KW-0472">Membrane</keyword>
<evidence type="ECO:0000256" key="2">
    <source>
        <dbReference type="ARBA" id="ARBA00007998"/>
    </source>
</evidence>
<keyword evidence="10" id="KW-1185">Reference proteome</keyword>
<evidence type="ECO:0000256" key="8">
    <source>
        <dbReference type="SAM" id="Phobius"/>
    </source>
</evidence>
<feature type="transmembrane region" description="Helical" evidence="8">
    <location>
        <begin position="115"/>
        <end position="136"/>
    </location>
</feature>
<dbReference type="Pfam" id="PF03845">
    <property type="entry name" value="Spore_permease"/>
    <property type="match status" value="1"/>
</dbReference>
<gene>
    <name evidence="9" type="ORF">ACFFK0_07980</name>
</gene>
<keyword evidence="3" id="KW-0813">Transport</keyword>
<evidence type="ECO:0000256" key="3">
    <source>
        <dbReference type="ARBA" id="ARBA00022448"/>
    </source>
</evidence>
<feature type="transmembrane region" description="Helical" evidence="8">
    <location>
        <begin position="308"/>
        <end position="326"/>
    </location>
</feature>
<feature type="transmembrane region" description="Helical" evidence="8">
    <location>
        <begin position="189"/>
        <end position="208"/>
    </location>
</feature>
<comment type="caution">
    <text evidence="9">The sequence shown here is derived from an EMBL/GenBank/DDBJ whole genome shotgun (WGS) entry which is preliminary data.</text>
</comment>
<dbReference type="NCBIfam" id="TIGR00912">
    <property type="entry name" value="2A0309"/>
    <property type="match status" value="1"/>
</dbReference>
<evidence type="ECO:0000256" key="7">
    <source>
        <dbReference type="ARBA" id="ARBA00023136"/>
    </source>
</evidence>
<dbReference type="PANTHER" id="PTHR34975">
    <property type="entry name" value="SPORE GERMINATION PROTEIN A2"/>
    <property type="match status" value="1"/>
</dbReference>
<protein>
    <submittedName>
        <fullName evidence="9">Endospore germination permease</fullName>
    </submittedName>
</protein>
<organism evidence="9 10">
    <name type="scientific">Paenibacillus chartarius</name>
    <dbReference type="NCBI Taxonomy" id="747481"/>
    <lineage>
        <taxon>Bacteria</taxon>
        <taxon>Bacillati</taxon>
        <taxon>Bacillota</taxon>
        <taxon>Bacilli</taxon>
        <taxon>Bacillales</taxon>
        <taxon>Paenibacillaceae</taxon>
        <taxon>Paenibacillus</taxon>
    </lineage>
</organism>
<accession>A0ABV6DIB1</accession>
<dbReference type="EMBL" id="JBHLWN010000030">
    <property type="protein sequence ID" value="MFC0212399.1"/>
    <property type="molecule type" value="Genomic_DNA"/>
</dbReference>
<dbReference type="InterPro" id="IPR004761">
    <property type="entry name" value="Spore_GerAB"/>
</dbReference>
<comment type="similarity">
    <text evidence="2">Belongs to the amino acid-polyamine-organocation (APC) superfamily. Spore germination protein (SGP) (TC 2.A.3.9) family.</text>
</comment>
<dbReference type="RefSeq" id="WP_377469556.1">
    <property type="nucleotide sequence ID" value="NZ_JBHLWN010000030.1"/>
</dbReference>
<feature type="transmembrane region" description="Helical" evidence="8">
    <location>
        <begin position="274"/>
        <end position="296"/>
    </location>
</feature>
<feature type="transmembrane region" description="Helical" evidence="8">
    <location>
        <begin position="220"/>
        <end position="240"/>
    </location>
</feature>
<feature type="transmembrane region" description="Helical" evidence="8">
    <location>
        <begin position="41"/>
        <end position="63"/>
    </location>
</feature>
<evidence type="ECO:0000313" key="10">
    <source>
        <dbReference type="Proteomes" id="UP001589776"/>
    </source>
</evidence>
<sequence>MIKLSDGKSGTREFGSIVLLTIGLKITDTTPTFLFRAGGNAAWMVPLLSGLIFAAAFFVLLSVLHNNPGKGVIDLIFELTGKYAGFVISFLLFVIILMVTAVNGRSYVDIVNVMVYQRTPLPVLFLLLMASACYVASRGLETIGRVAWIVLPYVYALFFLLIFIVWRTADWQHLAPVAGPGMYKLVKESVFHTSLFGEMFFLAALIPYVRTAKNFRMASVAGYGLSVLNMVLATALYIAVFDYPTVVDLAYPFQQLTRTVQIGQAFIHVESVFLFFWLISAVVHFAVYLHVIAFFFARTMRIEQFKPLIMPLTGLVVLMGMLPENISKVDIYRGMLIQGISLMYIIFPFVLWALDKWKRRRIA</sequence>
<keyword evidence="6 8" id="KW-1133">Transmembrane helix</keyword>
<proteinExistence type="inferred from homology"/>
<feature type="transmembrane region" description="Helical" evidence="8">
    <location>
        <begin position="148"/>
        <end position="169"/>
    </location>
</feature>
<keyword evidence="4" id="KW-0309">Germination</keyword>
<evidence type="ECO:0000256" key="1">
    <source>
        <dbReference type="ARBA" id="ARBA00004141"/>
    </source>
</evidence>
<evidence type="ECO:0000256" key="6">
    <source>
        <dbReference type="ARBA" id="ARBA00022989"/>
    </source>
</evidence>
<dbReference type="PANTHER" id="PTHR34975:SF2">
    <property type="entry name" value="SPORE GERMINATION PROTEIN A2"/>
    <property type="match status" value="1"/>
</dbReference>
<evidence type="ECO:0000256" key="4">
    <source>
        <dbReference type="ARBA" id="ARBA00022544"/>
    </source>
</evidence>
<dbReference type="Proteomes" id="UP001589776">
    <property type="component" value="Unassembled WGS sequence"/>
</dbReference>
<comment type="subcellular location">
    <subcellularLocation>
        <location evidence="1">Membrane</location>
        <topology evidence="1">Multi-pass membrane protein</topology>
    </subcellularLocation>
</comment>
<keyword evidence="5 8" id="KW-0812">Transmembrane</keyword>
<feature type="transmembrane region" description="Helical" evidence="8">
    <location>
        <begin position="332"/>
        <end position="354"/>
    </location>
</feature>
<evidence type="ECO:0000313" key="9">
    <source>
        <dbReference type="EMBL" id="MFC0212399.1"/>
    </source>
</evidence>
<evidence type="ECO:0000256" key="5">
    <source>
        <dbReference type="ARBA" id="ARBA00022692"/>
    </source>
</evidence>